<feature type="region of interest" description="Disordered" evidence="2">
    <location>
        <begin position="636"/>
        <end position="662"/>
    </location>
</feature>
<evidence type="ECO:0000313" key="4">
    <source>
        <dbReference type="Proteomes" id="UP000736335"/>
    </source>
</evidence>
<dbReference type="AlphaFoldDB" id="A0A9P6HPQ8"/>
<feature type="compositionally biased region" description="Polar residues" evidence="2">
    <location>
        <begin position="943"/>
        <end position="952"/>
    </location>
</feature>
<keyword evidence="4" id="KW-1185">Reference proteome</keyword>
<comment type="caution">
    <text evidence="3">The sequence shown here is derived from an EMBL/GenBank/DDBJ whole genome shotgun (WGS) entry which is preliminary data.</text>
</comment>
<reference evidence="3" key="2">
    <citation type="submission" date="2020-11" db="EMBL/GenBank/DDBJ databases">
        <authorList>
            <consortium name="DOE Joint Genome Institute"/>
            <person name="Kuo A."/>
            <person name="Miyauchi S."/>
            <person name="Kiss E."/>
            <person name="Drula E."/>
            <person name="Kohler A."/>
            <person name="Sanchez-Garcia M."/>
            <person name="Andreopoulos B."/>
            <person name="Barry K.W."/>
            <person name="Bonito G."/>
            <person name="Buee M."/>
            <person name="Carver A."/>
            <person name="Chen C."/>
            <person name="Cichocki N."/>
            <person name="Clum A."/>
            <person name="Culley D."/>
            <person name="Crous P.W."/>
            <person name="Fauchery L."/>
            <person name="Girlanda M."/>
            <person name="Hayes R."/>
            <person name="Keri Z."/>
            <person name="Labutti K."/>
            <person name="Lipzen A."/>
            <person name="Lombard V."/>
            <person name="Magnuson J."/>
            <person name="Maillard F."/>
            <person name="Morin E."/>
            <person name="Murat C."/>
            <person name="Nolan M."/>
            <person name="Ohm R."/>
            <person name="Pangilinan J."/>
            <person name="Pereira M."/>
            <person name="Perotto S."/>
            <person name="Peter M."/>
            <person name="Riley R."/>
            <person name="Sitrit Y."/>
            <person name="Stielow B."/>
            <person name="Szollosi G."/>
            <person name="Zifcakova L."/>
            <person name="Stursova M."/>
            <person name="Spatafora J.W."/>
            <person name="Tedersoo L."/>
            <person name="Vaario L.-M."/>
            <person name="Yamada A."/>
            <person name="Yan M."/>
            <person name="Wang P."/>
            <person name="Xu J."/>
            <person name="Bruns T."/>
            <person name="Baldrian P."/>
            <person name="Vilgalys R."/>
            <person name="Henrissat B."/>
            <person name="Grigoriev I.V."/>
            <person name="Hibbett D."/>
            <person name="Nagy L.G."/>
            <person name="Martin F.M."/>
        </authorList>
    </citation>
    <scope>NUCLEOTIDE SEQUENCE</scope>
    <source>
        <strain evidence="3">UH-Tt-Lm1</strain>
    </source>
</reference>
<dbReference type="OrthoDB" id="2592022at2759"/>
<feature type="region of interest" description="Disordered" evidence="2">
    <location>
        <begin position="468"/>
        <end position="508"/>
    </location>
</feature>
<reference evidence="3" key="1">
    <citation type="journal article" date="2020" name="Nat. Commun.">
        <title>Large-scale genome sequencing of mycorrhizal fungi provides insights into the early evolution of symbiotic traits.</title>
        <authorList>
            <person name="Miyauchi S."/>
            <person name="Kiss E."/>
            <person name="Kuo A."/>
            <person name="Drula E."/>
            <person name="Kohler A."/>
            <person name="Sanchez-Garcia M."/>
            <person name="Morin E."/>
            <person name="Andreopoulos B."/>
            <person name="Barry K.W."/>
            <person name="Bonito G."/>
            <person name="Buee M."/>
            <person name="Carver A."/>
            <person name="Chen C."/>
            <person name="Cichocki N."/>
            <person name="Clum A."/>
            <person name="Culley D."/>
            <person name="Crous P.W."/>
            <person name="Fauchery L."/>
            <person name="Girlanda M."/>
            <person name="Hayes R.D."/>
            <person name="Keri Z."/>
            <person name="LaButti K."/>
            <person name="Lipzen A."/>
            <person name="Lombard V."/>
            <person name="Magnuson J."/>
            <person name="Maillard F."/>
            <person name="Murat C."/>
            <person name="Nolan M."/>
            <person name="Ohm R.A."/>
            <person name="Pangilinan J."/>
            <person name="Pereira M.F."/>
            <person name="Perotto S."/>
            <person name="Peter M."/>
            <person name="Pfister S."/>
            <person name="Riley R."/>
            <person name="Sitrit Y."/>
            <person name="Stielow J.B."/>
            <person name="Szollosi G."/>
            <person name="Zifcakova L."/>
            <person name="Stursova M."/>
            <person name="Spatafora J.W."/>
            <person name="Tedersoo L."/>
            <person name="Vaario L.M."/>
            <person name="Yamada A."/>
            <person name="Yan M."/>
            <person name="Wang P."/>
            <person name="Xu J."/>
            <person name="Bruns T."/>
            <person name="Baldrian P."/>
            <person name="Vilgalys R."/>
            <person name="Dunand C."/>
            <person name="Henrissat B."/>
            <person name="Grigoriev I.V."/>
            <person name="Hibbett D."/>
            <person name="Nagy L.G."/>
            <person name="Martin F.M."/>
        </authorList>
    </citation>
    <scope>NUCLEOTIDE SEQUENCE</scope>
    <source>
        <strain evidence="3">UH-Tt-Lm1</strain>
    </source>
</reference>
<accession>A0A9P6HPQ8</accession>
<dbReference type="EMBL" id="WIUZ02000001">
    <property type="protein sequence ID" value="KAF9792156.1"/>
    <property type="molecule type" value="Genomic_DNA"/>
</dbReference>
<feature type="coiled-coil region" evidence="1">
    <location>
        <begin position="217"/>
        <end position="272"/>
    </location>
</feature>
<organism evidence="3 4">
    <name type="scientific">Thelephora terrestris</name>
    <dbReference type="NCBI Taxonomy" id="56493"/>
    <lineage>
        <taxon>Eukaryota</taxon>
        <taxon>Fungi</taxon>
        <taxon>Dikarya</taxon>
        <taxon>Basidiomycota</taxon>
        <taxon>Agaricomycotina</taxon>
        <taxon>Agaricomycetes</taxon>
        <taxon>Thelephorales</taxon>
        <taxon>Thelephoraceae</taxon>
        <taxon>Thelephora</taxon>
    </lineage>
</organism>
<dbReference type="Proteomes" id="UP000736335">
    <property type="component" value="Unassembled WGS sequence"/>
</dbReference>
<proteinExistence type="predicted"/>
<evidence type="ECO:0000256" key="1">
    <source>
        <dbReference type="SAM" id="Coils"/>
    </source>
</evidence>
<evidence type="ECO:0000313" key="3">
    <source>
        <dbReference type="EMBL" id="KAF9792156.1"/>
    </source>
</evidence>
<feature type="compositionally biased region" description="Pro residues" evidence="2">
    <location>
        <begin position="883"/>
        <end position="897"/>
    </location>
</feature>
<keyword evidence="1" id="KW-0175">Coiled coil</keyword>
<feature type="region of interest" description="Disordered" evidence="2">
    <location>
        <begin position="588"/>
        <end position="608"/>
    </location>
</feature>
<feature type="region of interest" description="Disordered" evidence="2">
    <location>
        <begin position="830"/>
        <end position="851"/>
    </location>
</feature>
<evidence type="ECO:0000256" key="2">
    <source>
        <dbReference type="SAM" id="MobiDB-lite"/>
    </source>
</evidence>
<sequence>MSNELAIDDGHPLALELQSLRATVAKYQHEATSASVKLQRHSLDTSYTLERSQALERENSRLVEELSVLRAHPITSPDPSALQTPQLNNALRHLSDKLSQTEELLLKRTSETLHATHKLARVKYDRDAAFEIAAQARAREEDCKVRERSLLLQARNAKEESRMADLVVQEYASLVRNLTDRIPSSPQSSKSAEIKHSRQVSFSKDLAQGKIGLQKLISEFNQETENLHAEIHDLQSELELVKAQQESERKLAEQDRRELARVQTEFDKLSLDDSTAAKMVSRYMKFSQTSNDTLQNALESLKVRHAATTATLNSQIDYFQRCLFTEKRTVEKLRMALDDLTEDISRETYGRRRETSLRLACIGREENLAENLRRWHRKAREYHQRASSLSGVEEVLDVFGRVISESDGLLDALDGDVYLEDLPAGALARIIAARDAAGFLSQELQVETDRRMQLEKYLAHIQEQYPSLPTSTEQLSEIGGPPGHVADDSSSENLSTSAPPEHPEADTEPIIPGAKIHKPLPCSPTSPIPLKPSPNLVLYHPSPVATSPLDNVPWLAPELSGSDEAVEKEMTAEATSPTIPPPQVVVESTDPSIPSVHVSPVDPEPTPSLNGHHVPTMEEASTYVDDSNGPVAPPTLAPQRSASGICPSVPTARTPTPAIKSGDPKLQEMLEKLSGVKSRYDDLQKAFRECHTTLHDLTKSLSSVPQSDTIGFVRITVQRLDDFNEDTRVELEIRSADEERTTQAFQTLLCVKGAITSEAEMGEVEQRITAFVEGTDKSVSRAKRQFSQKLDDLTHDISSIKAFIHDLTQNAPEPPKSSGTWSTFTASLLRQRPPSRPVSPAPTFGSVMTTPRLRHAPSLPQMRESPALESFDPLAGLHLRIPIPSPIPAPSSPPVGRPPSRQQRPTSGMHMLGFGPRGGLLGSPNASRRTSLAQVPVLEKTAEATNTYTFTDASDDIE</sequence>
<name>A0A9P6HPQ8_9AGAM</name>
<feature type="compositionally biased region" description="Polar residues" evidence="2">
    <location>
        <begin position="924"/>
        <end position="933"/>
    </location>
</feature>
<feature type="region of interest" description="Disordered" evidence="2">
    <location>
        <begin position="883"/>
        <end position="958"/>
    </location>
</feature>
<protein>
    <submittedName>
        <fullName evidence="3">Uncharacterized protein</fullName>
    </submittedName>
</protein>
<gene>
    <name evidence="3" type="ORF">BJ322DRAFT_998121</name>
</gene>